<dbReference type="InterPro" id="IPR006623">
    <property type="entry name" value="THEG"/>
</dbReference>
<evidence type="ECO:0000313" key="3">
    <source>
        <dbReference type="Proteomes" id="UP000504623"/>
    </source>
</evidence>
<dbReference type="OrthoDB" id="25466at2759"/>
<evidence type="ECO:0000256" key="1">
    <source>
        <dbReference type="ARBA" id="ARBA00022737"/>
    </source>
</evidence>
<dbReference type="Proteomes" id="UP000504623">
    <property type="component" value="Unplaced"/>
</dbReference>
<dbReference type="AlphaFoldDB" id="A0A9B0TUV8"/>
<feature type="compositionally biased region" description="Acidic residues" evidence="2">
    <location>
        <begin position="71"/>
        <end position="94"/>
    </location>
</feature>
<dbReference type="GeneID" id="102822731"/>
<dbReference type="SMART" id="SM00705">
    <property type="entry name" value="THEG"/>
    <property type="match status" value="5"/>
</dbReference>
<evidence type="ECO:0000313" key="4">
    <source>
        <dbReference type="RefSeq" id="XP_006868134.1"/>
    </source>
</evidence>
<dbReference type="PANTHER" id="PTHR15901">
    <property type="entry name" value="TESTICULAR HAPLOID EXPRESSED GENE PROTEIN"/>
    <property type="match status" value="1"/>
</dbReference>
<feature type="compositionally biased region" description="Basic and acidic residues" evidence="2">
    <location>
        <begin position="47"/>
        <end position="57"/>
    </location>
</feature>
<evidence type="ECO:0000256" key="2">
    <source>
        <dbReference type="SAM" id="MobiDB-lite"/>
    </source>
</evidence>
<gene>
    <name evidence="4" type="primary">THEGL</name>
</gene>
<feature type="region of interest" description="Disordered" evidence="2">
    <location>
        <begin position="47"/>
        <end position="108"/>
    </location>
</feature>
<organism evidence="3 4">
    <name type="scientific">Chrysochloris asiatica</name>
    <name type="common">Cape golden mole</name>
    <dbReference type="NCBI Taxonomy" id="185453"/>
    <lineage>
        <taxon>Eukaryota</taxon>
        <taxon>Metazoa</taxon>
        <taxon>Chordata</taxon>
        <taxon>Craniata</taxon>
        <taxon>Vertebrata</taxon>
        <taxon>Euteleostomi</taxon>
        <taxon>Mammalia</taxon>
        <taxon>Eutheria</taxon>
        <taxon>Afrotheria</taxon>
        <taxon>Chrysochloridae</taxon>
        <taxon>Chrysochlorinae</taxon>
        <taxon>Chrysochloris</taxon>
    </lineage>
</organism>
<keyword evidence="3" id="KW-1185">Reference proteome</keyword>
<feature type="region of interest" description="Disordered" evidence="2">
    <location>
        <begin position="1"/>
        <end position="30"/>
    </location>
</feature>
<feature type="compositionally biased region" description="Polar residues" evidence="2">
    <location>
        <begin position="8"/>
        <end position="22"/>
    </location>
</feature>
<name>A0A9B0TUV8_CHRAS</name>
<dbReference type="CTD" id="100506564"/>
<keyword evidence="1" id="KW-0677">Repeat</keyword>
<dbReference type="InterPro" id="IPR042401">
    <property type="entry name" value="SPMAP2-like"/>
</dbReference>
<reference evidence="4" key="1">
    <citation type="submission" date="2025-08" db="UniProtKB">
        <authorList>
            <consortium name="RefSeq"/>
        </authorList>
    </citation>
    <scope>IDENTIFICATION</scope>
    <source>
        <tissue evidence="4">Spleen</tissue>
    </source>
</reference>
<protein>
    <submittedName>
        <fullName evidence="4">Testicular haploid expressed gene protein-like</fullName>
    </submittedName>
</protein>
<sequence>MEDPDLSVSFTLGDVTNGNDTTEIPAGSEVLQEPPVLRFLDVVSESKDAKWAEKSEGPWEPETPGAFEESREYEESEEEQGEGDESEALEEPSESDQVLKPPEPQEAQELGEAELLPLAVTVSPSLVVTSQSPALPSYTCVLLFLFADPVSGKFVRKCSFSRKRIHDLARPKKEWGTPDRKPLWGNQDPIRPISQSALKALLTKRLEYLANPKKVSRQYVPNRHLSDSVRGSSFQIPEASSRILRLSIAKGTDPGYHPPKKVATEIPISALSAIATPRIVDLAHPRLKIEGLCYDLENSDMPIRPITTAAKQAISSARVTTLAKSKSVHQDYLPAREACWPVSYAATHSKVSSRIQELANPSKRASGPIVYYDPDVFKVKPAALKAQCSARIRELAEPKH</sequence>
<dbReference type="Pfam" id="PF14912">
    <property type="entry name" value="THEG"/>
    <property type="match status" value="4"/>
</dbReference>
<dbReference type="PANTHER" id="PTHR15901:SF15">
    <property type="entry name" value="TESTICULAR HAPLOID EXPRESSED GENE PROTEIN-LIKE"/>
    <property type="match status" value="1"/>
</dbReference>
<dbReference type="RefSeq" id="XP_006868134.1">
    <property type="nucleotide sequence ID" value="XM_006868072.1"/>
</dbReference>
<accession>A0A9B0TUV8</accession>
<proteinExistence type="predicted"/>